<dbReference type="AlphaFoldDB" id="A0A2R4XLZ3"/>
<evidence type="ECO:0000313" key="2">
    <source>
        <dbReference type="EMBL" id="AWB34817.1"/>
    </source>
</evidence>
<dbReference type="Pfam" id="PF06779">
    <property type="entry name" value="MFS_4"/>
    <property type="match status" value="1"/>
</dbReference>
<dbReference type="PANTHER" id="PTHR23537:SF1">
    <property type="entry name" value="SUGAR TRANSPORTER"/>
    <property type="match status" value="1"/>
</dbReference>
<evidence type="ECO:0000256" key="1">
    <source>
        <dbReference type="SAM" id="Phobius"/>
    </source>
</evidence>
<keyword evidence="1" id="KW-0472">Membrane</keyword>
<feature type="transmembrane region" description="Helical" evidence="1">
    <location>
        <begin position="172"/>
        <end position="192"/>
    </location>
</feature>
<organism evidence="2 3">
    <name type="scientific">Orrella marina</name>
    <dbReference type="NCBI Taxonomy" id="2163011"/>
    <lineage>
        <taxon>Bacteria</taxon>
        <taxon>Pseudomonadati</taxon>
        <taxon>Pseudomonadota</taxon>
        <taxon>Betaproteobacteria</taxon>
        <taxon>Burkholderiales</taxon>
        <taxon>Alcaligenaceae</taxon>
        <taxon>Orrella</taxon>
    </lineage>
</organism>
<feature type="transmembrane region" description="Helical" evidence="1">
    <location>
        <begin position="85"/>
        <end position="102"/>
    </location>
</feature>
<feature type="transmembrane region" description="Helical" evidence="1">
    <location>
        <begin position="114"/>
        <end position="132"/>
    </location>
</feature>
<keyword evidence="1" id="KW-1133">Transmembrane helix</keyword>
<dbReference type="InterPro" id="IPR036259">
    <property type="entry name" value="MFS_trans_sf"/>
</dbReference>
<proteinExistence type="predicted"/>
<feature type="transmembrane region" description="Helical" evidence="1">
    <location>
        <begin position="59"/>
        <end position="78"/>
    </location>
</feature>
<sequence length="403" mass="42086">MSVNEPDPDARGPVNRSLMIALTGLMGLALAMGVGRFAYTPLLPMMQTDQGMSLQTGSWVALVNMLGYLVGGLTGKYLTGAPVRNLRLAAAGIILSLAGMAMTDHGLLWGTWRLVAGIASAWMMIMVSMITLPRLAGSPRLPGIVYAGVGAGTLLAGLLCAVFVGLGWTSHAAWLSLAGVSLLLAIPLWTVFERSWDQTAVVASRSQGDLPGAGVDPAVQARLWRLVVCYGLYGFGYILPATYLPAQARLLLQDSWTYSLAWPVFGLAAACSTLVVGLVASRLGLLRSWAGAQVVLTAGVATPIVWPSMTGILVASLCVGGTFVVITLVAMQEAQRSGGARSGLWMARLTASFAFGQVLGPAVIVLLQGRLEIGLGLAATALLVSLTGLVWQLQQDGRKAVGI</sequence>
<dbReference type="InterPro" id="IPR010645">
    <property type="entry name" value="MFS_4"/>
</dbReference>
<protein>
    <submittedName>
        <fullName evidence="2">MFS transporter</fullName>
    </submittedName>
</protein>
<dbReference type="GO" id="GO:0005886">
    <property type="term" value="C:plasma membrane"/>
    <property type="evidence" value="ECO:0007669"/>
    <property type="project" value="TreeGrafter"/>
</dbReference>
<name>A0A2R4XLZ3_9BURK</name>
<dbReference type="PANTHER" id="PTHR23537">
    <property type="match status" value="1"/>
</dbReference>
<dbReference type="EMBL" id="CP028901">
    <property type="protein sequence ID" value="AWB34817.1"/>
    <property type="molecule type" value="Genomic_DNA"/>
</dbReference>
<feature type="transmembrane region" description="Helical" evidence="1">
    <location>
        <begin position="312"/>
        <end position="331"/>
    </location>
</feature>
<dbReference type="KEGG" id="boz:DBV39_15010"/>
<feature type="transmembrane region" description="Helical" evidence="1">
    <location>
        <begin position="373"/>
        <end position="391"/>
    </location>
</feature>
<keyword evidence="1" id="KW-0812">Transmembrane</keyword>
<feature type="transmembrane region" description="Helical" evidence="1">
    <location>
        <begin position="223"/>
        <end position="240"/>
    </location>
</feature>
<feature type="transmembrane region" description="Helical" evidence="1">
    <location>
        <begin position="18"/>
        <end position="39"/>
    </location>
</feature>
<feature type="transmembrane region" description="Helical" evidence="1">
    <location>
        <begin position="343"/>
        <end position="367"/>
    </location>
</feature>
<feature type="transmembrane region" description="Helical" evidence="1">
    <location>
        <begin position="288"/>
        <end position="306"/>
    </location>
</feature>
<evidence type="ECO:0000313" key="3">
    <source>
        <dbReference type="Proteomes" id="UP000244571"/>
    </source>
</evidence>
<gene>
    <name evidence="2" type="ORF">DBV39_15010</name>
</gene>
<feature type="transmembrane region" description="Helical" evidence="1">
    <location>
        <begin position="260"/>
        <end position="281"/>
    </location>
</feature>
<dbReference type="SUPFAM" id="SSF103473">
    <property type="entry name" value="MFS general substrate transporter"/>
    <property type="match status" value="1"/>
</dbReference>
<feature type="transmembrane region" description="Helical" evidence="1">
    <location>
        <begin position="144"/>
        <end position="166"/>
    </location>
</feature>
<accession>A0A2R4XLZ3</accession>
<dbReference type="Gene3D" id="1.20.1250.20">
    <property type="entry name" value="MFS general substrate transporter like domains"/>
    <property type="match status" value="2"/>
</dbReference>
<dbReference type="Proteomes" id="UP000244571">
    <property type="component" value="Chromosome"/>
</dbReference>
<keyword evidence="3" id="KW-1185">Reference proteome</keyword>
<reference evidence="2 3" key="1">
    <citation type="submission" date="2018-04" db="EMBL/GenBank/DDBJ databases">
        <title>Bordetella sp. HZ20 isolated from seawater.</title>
        <authorList>
            <person name="Sun C."/>
        </authorList>
    </citation>
    <scope>NUCLEOTIDE SEQUENCE [LARGE SCALE GENOMIC DNA]</scope>
    <source>
        <strain evidence="2 3">HZ20</strain>
    </source>
</reference>